<accession>A0A3P3YBV9</accession>
<evidence type="ECO:0000313" key="1">
    <source>
        <dbReference type="EMBL" id="SPQ97653.1"/>
    </source>
</evidence>
<geneLocation type="mitochondrion" evidence="1"/>
<organism evidence="1 2">
    <name type="scientific">Plasmodiophora brassicae</name>
    <name type="common">Clubroot disease agent</name>
    <dbReference type="NCBI Taxonomy" id="37360"/>
    <lineage>
        <taxon>Eukaryota</taxon>
        <taxon>Sar</taxon>
        <taxon>Rhizaria</taxon>
        <taxon>Endomyxa</taxon>
        <taxon>Phytomyxea</taxon>
        <taxon>Plasmodiophorida</taxon>
        <taxon>Plasmodiophoridae</taxon>
        <taxon>Plasmodiophora</taxon>
    </lineage>
</organism>
<gene>
    <name evidence="1" type="ORF">PLBR_LOCUS4868</name>
</gene>
<protein>
    <submittedName>
        <fullName evidence="1">Uncharacterized protein</fullName>
    </submittedName>
</protein>
<dbReference type="AlphaFoldDB" id="A0A3P3YBV9"/>
<proteinExistence type="predicted"/>
<sequence>MDSTHYFPARRPVTADEWARIVGAAERIVKMSPVPLAGSTGERGTSPVVSETMVAFNGVGDDAGHAFVLAAPDAERDLLPALDPTQAAFHVCRTEERPYDTVVKAVLAAVEHIAPGAFAIMSDHAERHWHDGLELASAALGCKVPFPIHAGHRD</sequence>
<keyword evidence="1" id="KW-0496">Mitochondrion</keyword>
<reference evidence="1 2" key="1">
    <citation type="submission" date="2018-03" db="EMBL/GenBank/DDBJ databases">
        <authorList>
            <person name="Fogelqvist J."/>
        </authorList>
    </citation>
    <scope>NUCLEOTIDE SEQUENCE [LARGE SCALE GENOMIC DNA]</scope>
</reference>
<dbReference type="EMBL" id="OVEO01000008">
    <property type="protein sequence ID" value="SPQ97653.1"/>
    <property type="molecule type" value="Genomic_DNA"/>
</dbReference>
<name>A0A3P3YBV9_PLABS</name>
<evidence type="ECO:0000313" key="2">
    <source>
        <dbReference type="Proteomes" id="UP000290189"/>
    </source>
</evidence>
<dbReference type="Proteomes" id="UP000290189">
    <property type="component" value="Unassembled WGS sequence"/>
</dbReference>